<dbReference type="Pfam" id="PF13482">
    <property type="entry name" value="RNase_H_2"/>
    <property type="match status" value="1"/>
</dbReference>
<dbReference type="GO" id="GO:0003676">
    <property type="term" value="F:nucleic acid binding"/>
    <property type="evidence" value="ECO:0007669"/>
    <property type="project" value="InterPro"/>
</dbReference>
<dbReference type="SUPFAM" id="SSF53098">
    <property type="entry name" value="Ribonuclease H-like"/>
    <property type="match status" value="1"/>
</dbReference>
<dbReference type="EMBL" id="PFCN01000033">
    <property type="protein sequence ID" value="PIR70159.1"/>
    <property type="molecule type" value="Genomic_DNA"/>
</dbReference>
<name>A0A2H0TF31_9BACT</name>
<dbReference type="InterPro" id="IPR026881">
    <property type="entry name" value="WYL_dom"/>
</dbReference>
<dbReference type="InterPro" id="IPR036397">
    <property type="entry name" value="RNaseH_sf"/>
</dbReference>
<protein>
    <submittedName>
        <fullName evidence="3">Uncharacterized protein</fullName>
    </submittedName>
</protein>
<evidence type="ECO:0000259" key="1">
    <source>
        <dbReference type="Pfam" id="PF13280"/>
    </source>
</evidence>
<feature type="domain" description="WYL" evidence="1">
    <location>
        <begin position="188"/>
        <end position="255"/>
    </location>
</feature>
<dbReference type="InterPro" id="IPR012337">
    <property type="entry name" value="RNaseH-like_sf"/>
</dbReference>
<organism evidence="3 4">
    <name type="scientific">Candidatus Niyogibacteria bacterium CG10_big_fil_rev_8_21_14_0_10_42_19</name>
    <dbReference type="NCBI Taxonomy" id="1974725"/>
    <lineage>
        <taxon>Bacteria</taxon>
        <taxon>Candidatus Niyogiibacteriota</taxon>
    </lineage>
</organism>
<dbReference type="AlphaFoldDB" id="A0A2H0TF31"/>
<evidence type="ECO:0000259" key="2">
    <source>
        <dbReference type="Pfam" id="PF13482"/>
    </source>
</evidence>
<dbReference type="Proteomes" id="UP000229383">
    <property type="component" value="Unassembled WGS sequence"/>
</dbReference>
<proteinExistence type="predicted"/>
<feature type="domain" description="YprB ribonuclease H-like" evidence="2">
    <location>
        <begin position="23"/>
        <end position="154"/>
    </location>
</feature>
<dbReference type="Pfam" id="PF13280">
    <property type="entry name" value="WYL"/>
    <property type="match status" value="1"/>
</dbReference>
<dbReference type="PROSITE" id="PS52050">
    <property type="entry name" value="WYL"/>
    <property type="match status" value="1"/>
</dbReference>
<evidence type="ECO:0000313" key="3">
    <source>
        <dbReference type="EMBL" id="PIR70159.1"/>
    </source>
</evidence>
<accession>A0A2H0TF31</accession>
<comment type="caution">
    <text evidence="3">The sequence shown here is derived from an EMBL/GenBank/DDBJ whole genome shotgun (WGS) entry which is preliminary data.</text>
</comment>
<sequence>MEEGDVLVFDVETKKSFAEIGTKDHPELLGISVLAGYSYQKGEYFVFEENELNQFEPMIKDASMAIGFNIRSFDIPVLQPYMNFPLEDVRFLDMMDDVVKGVGFRVGLNNLAKTTIGIEKSADGLQALEWFKEGQVQKIKDYCVQDVKVTKDLFEFGKKNGFIKFFSRDHINEISIPVRWGENSSAGIFSKLKEAFEKRLAVEIDYVTANPAGANQTRNRRLVDIYRVNKNDIEGYCHLRRSKRIFRLDRILAADITDKSYKIQDDVQESLL</sequence>
<reference evidence="4" key="1">
    <citation type="submission" date="2017-09" db="EMBL/GenBank/DDBJ databases">
        <title>Depth-based differentiation of microbial function through sediment-hosted aquifers and enrichment of novel symbionts in the deep terrestrial subsurface.</title>
        <authorList>
            <person name="Probst A.J."/>
            <person name="Ladd B."/>
            <person name="Jarett J.K."/>
            <person name="Geller-Mcgrath D.E."/>
            <person name="Sieber C.M.K."/>
            <person name="Emerson J.B."/>
            <person name="Anantharaman K."/>
            <person name="Thomas B.C."/>
            <person name="Malmstrom R."/>
            <person name="Stieglmeier M."/>
            <person name="Klingl A."/>
            <person name="Woyke T."/>
            <person name="Ryan C.M."/>
            <person name="Banfield J.F."/>
        </authorList>
    </citation>
    <scope>NUCLEOTIDE SEQUENCE [LARGE SCALE GENOMIC DNA]</scope>
</reference>
<dbReference type="Gene3D" id="3.30.420.10">
    <property type="entry name" value="Ribonuclease H-like superfamily/Ribonuclease H"/>
    <property type="match status" value="1"/>
</dbReference>
<evidence type="ECO:0000313" key="4">
    <source>
        <dbReference type="Proteomes" id="UP000229383"/>
    </source>
</evidence>
<dbReference type="InterPro" id="IPR038720">
    <property type="entry name" value="YprB_RNase_H-like_dom"/>
</dbReference>
<gene>
    <name evidence="3" type="ORF">COU46_02730</name>
</gene>